<evidence type="ECO:0000313" key="3">
    <source>
        <dbReference type="Proteomes" id="UP000590225"/>
    </source>
</evidence>
<accession>A0AAW3T7E9</accession>
<evidence type="ECO:0000313" key="2">
    <source>
        <dbReference type="EMBL" id="MBA8990877.1"/>
    </source>
</evidence>
<organism evidence="2 3">
    <name type="scientific">Curtobacterium pusillum</name>
    <dbReference type="NCBI Taxonomy" id="69373"/>
    <lineage>
        <taxon>Bacteria</taxon>
        <taxon>Bacillati</taxon>
        <taxon>Actinomycetota</taxon>
        <taxon>Actinomycetes</taxon>
        <taxon>Micrococcales</taxon>
        <taxon>Microbacteriaceae</taxon>
        <taxon>Curtobacterium</taxon>
    </lineage>
</organism>
<feature type="region of interest" description="Disordered" evidence="1">
    <location>
        <begin position="240"/>
        <end position="261"/>
    </location>
</feature>
<name>A0AAW3T7E9_9MICO</name>
<dbReference type="AlphaFoldDB" id="A0AAW3T7E9"/>
<dbReference type="Proteomes" id="UP000590225">
    <property type="component" value="Unassembled WGS sequence"/>
</dbReference>
<dbReference type="RefSeq" id="WP_338085113.1">
    <property type="nucleotide sequence ID" value="NZ_JACGXP010000003.1"/>
</dbReference>
<dbReference type="Gene3D" id="3.40.50.1820">
    <property type="entry name" value="alpha/beta hydrolase"/>
    <property type="match status" value="1"/>
</dbReference>
<protein>
    <submittedName>
        <fullName evidence="2">Pimeloyl-ACP methyl ester carboxylesterase</fullName>
    </submittedName>
</protein>
<dbReference type="EMBL" id="JACGXP010000003">
    <property type="protein sequence ID" value="MBA8990877.1"/>
    <property type="molecule type" value="Genomic_DNA"/>
</dbReference>
<dbReference type="SUPFAM" id="SSF53474">
    <property type="entry name" value="alpha/beta-Hydrolases"/>
    <property type="match status" value="1"/>
</dbReference>
<dbReference type="PANTHER" id="PTHR37946:SF1">
    <property type="entry name" value="SLL1969 PROTEIN"/>
    <property type="match status" value="1"/>
</dbReference>
<dbReference type="InterPro" id="IPR029058">
    <property type="entry name" value="AB_hydrolase_fold"/>
</dbReference>
<gene>
    <name evidence="2" type="ORF">FHW23_002142</name>
</gene>
<comment type="caution">
    <text evidence="2">The sequence shown here is derived from an EMBL/GenBank/DDBJ whole genome shotgun (WGS) entry which is preliminary data.</text>
</comment>
<reference evidence="2 3" key="1">
    <citation type="submission" date="2020-07" db="EMBL/GenBank/DDBJ databases">
        <title>Above-ground endophytic microbial communities from plants in different locations in the United States.</title>
        <authorList>
            <person name="Frank C."/>
        </authorList>
    </citation>
    <scope>NUCLEOTIDE SEQUENCE [LARGE SCALE GENOMIC DNA]</scope>
    <source>
        <strain evidence="2 3">WPL5_2</strain>
    </source>
</reference>
<proteinExistence type="predicted"/>
<feature type="compositionally biased region" description="Low complexity" evidence="1">
    <location>
        <begin position="240"/>
        <end position="253"/>
    </location>
</feature>
<sequence>MTEATTSGTGPAPADRTAPPVRISLIRRGWWAALDWWYAIRWQLRSLGPTTADDYRSGDGQPVVVVPGVYETWHFMRPLMDALHDRGHPVHVLPVLRHNLRPVPESAQEVLAYLEEHDLHNVLLVTHSKGGLIGKYAMTRLDDHGRIDRMVAVSTPFGGSGYARLAPVRHLRVFRSADPVLAALARELDANARITSVYGVFDTLIPKGSALAGATNVRVPVGGHFRILGDPRTRAAVLAAADPAPADPASADASEPGDRSG</sequence>
<evidence type="ECO:0000256" key="1">
    <source>
        <dbReference type="SAM" id="MobiDB-lite"/>
    </source>
</evidence>
<dbReference type="PANTHER" id="PTHR37946">
    <property type="entry name" value="SLL1969 PROTEIN"/>
    <property type="match status" value="1"/>
</dbReference>